<dbReference type="GO" id="GO:0005324">
    <property type="term" value="F:long-chain fatty acid transmembrane transporter activity"/>
    <property type="evidence" value="ECO:0007669"/>
    <property type="project" value="TreeGrafter"/>
</dbReference>
<keyword evidence="8" id="KW-0276">Fatty acid metabolism</keyword>
<keyword evidence="13" id="KW-0576">Peroxisome</keyword>
<keyword evidence="3" id="KW-0813">Transport</keyword>
<feature type="domain" description="AMP-dependent synthetase/ligase" evidence="23">
    <location>
        <begin position="79"/>
        <end position="452"/>
    </location>
</feature>
<evidence type="ECO:0000256" key="16">
    <source>
        <dbReference type="ARBA" id="ARBA00041297"/>
    </source>
</evidence>
<dbReference type="InterPro" id="IPR025110">
    <property type="entry name" value="AMP-bd_C"/>
</dbReference>
<dbReference type="PANTHER" id="PTHR43107:SF15">
    <property type="entry name" value="FATTY ACID TRANSPORT PROTEIN 3, ISOFORM A"/>
    <property type="match status" value="1"/>
</dbReference>
<evidence type="ECO:0000256" key="14">
    <source>
        <dbReference type="ARBA" id="ARBA00026121"/>
    </source>
</evidence>
<dbReference type="PANTHER" id="PTHR43107">
    <property type="entry name" value="LONG-CHAIN FATTY ACID TRANSPORT PROTEIN"/>
    <property type="match status" value="1"/>
</dbReference>
<reference evidence="25" key="1">
    <citation type="submission" date="2021-01" db="UniProtKB">
        <authorList>
            <consortium name="EnsemblMetazoa"/>
        </authorList>
    </citation>
    <scope>IDENTIFICATION</scope>
</reference>
<keyword evidence="6 22" id="KW-0812">Transmembrane</keyword>
<organism evidence="25 26">
    <name type="scientific">Varroa destructor</name>
    <name type="common">Honeybee mite</name>
    <dbReference type="NCBI Taxonomy" id="109461"/>
    <lineage>
        <taxon>Eukaryota</taxon>
        <taxon>Metazoa</taxon>
        <taxon>Ecdysozoa</taxon>
        <taxon>Arthropoda</taxon>
        <taxon>Chelicerata</taxon>
        <taxon>Arachnida</taxon>
        <taxon>Acari</taxon>
        <taxon>Parasitiformes</taxon>
        <taxon>Mesostigmata</taxon>
        <taxon>Gamasina</taxon>
        <taxon>Dermanyssoidea</taxon>
        <taxon>Varroidae</taxon>
        <taxon>Varroa</taxon>
    </lineage>
</organism>
<feature type="transmembrane region" description="Helical" evidence="22">
    <location>
        <begin position="137"/>
        <end position="157"/>
    </location>
</feature>
<evidence type="ECO:0000256" key="6">
    <source>
        <dbReference type="ARBA" id="ARBA00022692"/>
    </source>
</evidence>
<keyword evidence="7" id="KW-0547">Nucleotide-binding</keyword>
<evidence type="ECO:0000256" key="4">
    <source>
        <dbReference type="ARBA" id="ARBA00022475"/>
    </source>
</evidence>
<comment type="subcellular location">
    <subcellularLocation>
        <location evidence="1">Cell membrane</location>
        <topology evidence="1">Multi-pass membrane protein</topology>
    </subcellularLocation>
    <subcellularLocation>
        <location evidence="17">Peroxisome membrane</location>
    </subcellularLocation>
</comment>
<dbReference type="GO" id="GO:0005886">
    <property type="term" value="C:plasma membrane"/>
    <property type="evidence" value="ECO:0007669"/>
    <property type="project" value="UniProtKB-SubCell"/>
</dbReference>
<keyword evidence="9" id="KW-0067">ATP-binding</keyword>
<keyword evidence="8" id="KW-0443">Lipid metabolism</keyword>
<dbReference type="SUPFAM" id="SSF56801">
    <property type="entry name" value="Acetyl-CoA synthetase-like"/>
    <property type="match status" value="1"/>
</dbReference>
<dbReference type="EnsemblMetazoa" id="XM_022793087">
    <property type="protein sequence ID" value="XP_022648822"/>
    <property type="gene ID" value="LOC111245142"/>
</dbReference>
<protein>
    <recommendedName>
        <fullName evidence="20">Very long-chain fatty acid transport protein</fullName>
        <ecNumber evidence="14">6.2.1.3</ecNumber>
    </recommendedName>
    <alternativeName>
        <fullName evidence="16">Long-chain-fatty-acid--CoA ligase</fullName>
    </alternativeName>
    <alternativeName>
        <fullName evidence="21">Very-long-chain acyl-CoA synthetase</fullName>
    </alternativeName>
</protein>
<evidence type="ECO:0000256" key="9">
    <source>
        <dbReference type="ARBA" id="ARBA00022840"/>
    </source>
</evidence>
<dbReference type="OMA" id="HHGLIMR"/>
<dbReference type="NCBIfam" id="NF006134">
    <property type="entry name" value="PRK08279.1"/>
    <property type="match status" value="1"/>
</dbReference>
<dbReference type="EC" id="6.2.1.3" evidence="14"/>
<dbReference type="InterPro" id="IPR045851">
    <property type="entry name" value="AMP-bd_C_sf"/>
</dbReference>
<evidence type="ECO:0000256" key="18">
    <source>
        <dbReference type="ARBA" id="ARBA00048666"/>
    </source>
</evidence>
<evidence type="ECO:0000256" key="21">
    <source>
        <dbReference type="ARBA" id="ARBA00078285"/>
    </source>
</evidence>
<sequence length="646" mass="73545">MQALVSVLSFAAVLAIIHYVSWQAGLLASVLLLIVLRYKPIYVMIRTFPRDITAAIRYWRSGIVLSLISWQDKTVPALFHERVLKHPNRVMFIETERQWTFKEVDEYTNRLANYFAAKGLKAGEDVTLVMENRADVVLFWLAMAKLGVATALINYNLRRSALYHCITAVDTRAIVFSPKMAPYVFEVRADLYEKLQPKFYAYGASDIMTEFPAEDILLTLEKVPTTLPNYKGSLENRLLYIYTSGTTGMPKASVIKHLRYIYLSIHIHYLMPLKESDILYICLPLYHMAGGILGTSQSVILGKTSVIVPKFSASNFWNDCIKYQCTVAQYIGETCRYLYTQPEKETDRQHSIRLMFGNGLRQQIWADFKARFSIPHIREIYGSTEGNANLINIDNTIGSVGFVPTICRHCPFLGPLLFNLEIIKVDLDTGALIRDKNGLCKRVGPNEAGEVVARIKRKALIRFDGYTDEAATSKKIYKDVFRKGDRCFSSNDILEYDELGYVFFRDRIGDTFRWHGENVSTAEVEGVISKYTGAQDCIVYGVEVPGVEGKAGMAALLDPEQKTDLNTLLLNMRVELPPYAIPLFIRLAKRIELTSTFKLKKIDLLKEGFDITVITEPIYFLDHTIDTFVRVDADLYDKIVNMTIRL</sequence>
<evidence type="ECO:0000256" key="12">
    <source>
        <dbReference type="ARBA" id="ARBA00023136"/>
    </source>
</evidence>
<evidence type="ECO:0000256" key="1">
    <source>
        <dbReference type="ARBA" id="ARBA00004651"/>
    </source>
</evidence>
<dbReference type="AlphaFoldDB" id="A0A7M7JKF4"/>
<comment type="similarity">
    <text evidence="2">Belongs to the ATP-dependent AMP-binding enzyme family.</text>
</comment>
<evidence type="ECO:0000259" key="23">
    <source>
        <dbReference type="Pfam" id="PF00501"/>
    </source>
</evidence>
<dbReference type="GeneID" id="111245142"/>
<evidence type="ECO:0000259" key="24">
    <source>
        <dbReference type="Pfam" id="PF13193"/>
    </source>
</evidence>
<dbReference type="InParanoid" id="A0A7M7JKF4"/>
<feature type="transmembrane region" description="Helical" evidence="22">
    <location>
        <begin position="12"/>
        <end position="36"/>
    </location>
</feature>
<dbReference type="PROSITE" id="PS00455">
    <property type="entry name" value="AMP_BINDING"/>
    <property type="match status" value="1"/>
</dbReference>
<evidence type="ECO:0000256" key="19">
    <source>
        <dbReference type="ARBA" id="ARBA00060276"/>
    </source>
</evidence>
<keyword evidence="26" id="KW-1185">Reference proteome</keyword>
<evidence type="ECO:0000256" key="11">
    <source>
        <dbReference type="ARBA" id="ARBA00023055"/>
    </source>
</evidence>
<comment type="catalytic activity">
    <reaction evidence="18">
        <text>tetracosanoate + ATP + CoA = tetracosanoyl-CoA + AMP + diphosphate</text>
        <dbReference type="Rhea" id="RHEA:33639"/>
        <dbReference type="ChEBI" id="CHEBI:30616"/>
        <dbReference type="ChEBI" id="CHEBI:31014"/>
        <dbReference type="ChEBI" id="CHEBI:33019"/>
        <dbReference type="ChEBI" id="CHEBI:57287"/>
        <dbReference type="ChEBI" id="CHEBI:65052"/>
        <dbReference type="ChEBI" id="CHEBI:456215"/>
    </reaction>
    <physiologicalReaction direction="left-to-right" evidence="18">
        <dbReference type="Rhea" id="RHEA:33640"/>
    </physiologicalReaction>
</comment>
<evidence type="ECO:0000256" key="17">
    <source>
        <dbReference type="ARBA" id="ARBA00046271"/>
    </source>
</evidence>
<keyword evidence="11" id="KW-0445">Lipid transport</keyword>
<dbReference type="InterPro" id="IPR020845">
    <property type="entry name" value="AMP-binding_CS"/>
</dbReference>
<dbReference type="InterPro" id="IPR042099">
    <property type="entry name" value="ANL_N_sf"/>
</dbReference>
<accession>A0A7M7JKF4</accession>
<keyword evidence="10 22" id="KW-1133">Transmembrane helix</keyword>
<comment type="catalytic activity">
    <reaction evidence="15">
        <text>a very long-chain fatty acid + ATP + CoA = a very long-chain fatty acyl-CoA + AMP + diphosphate</text>
        <dbReference type="Rhea" id="RHEA:54536"/>
        <dbReference type="ChEBI" id="CHEBI:30616"/>
        <dbReference type="ChEBI" id="CHEBI:33019"/>
        <dbReference type="ChEBI" id="CHEBI:57287"/>
        <dbReference type="ChEBI" id="CHEBI:58950"/>
        <dbReference type="ChEBI" id="CHEBI:138261"/>
        <dbReference type="ChEBI" id="CHEBI:456215"/>
    </reaction>
    <physiologicalReaction direction="left-to-right" evidence="15">
        <dbReference type="Rhea" id="RHEA:54537"/>
    </physiologicalReaction>
</comment>
<dbReference type="Pfam" id="PF00501">
    <property type="entry name" value="AMP-binding"/>
    <property type="match status" value="1"/>
</dbReference>
<dbReference type="GO" id="GO:0044539">
    <property type="term" value="P:long-chain fatty acid import into cell"/>
    <property type="evidence" value="ECO:0007669"/>
    <property type="project" value="TreeGrafter"/>
</dbReference>
<evidence type="ECO:0000256" key="5">
    <source>
        <dbReference type="ARBA" id="ARBA00022598"/>
    </source>
</evidence>
<dbReference type="Gene3D" id="3.40.50.12780">
    <property type="entry name" value="N-terminal domain of ligase-like"/>
    <property type="match status" value="1"/>
</dbReference>
<feature type="domain" description="AMP-binding enzyme C-terminal" evidence="24">
    <location>
        <begin position="523"/>
        <end position="598"/>
    </location>
</feature>
<evidence type="ECO:0000256" key="10">
    <source>
        <dbReference type="ARBA" id="ARBA00022989"/>
    </source>
</evidence>
<dbReference type="GO" id="GO:0004467">
    <property type="term" value="F:long-chain fatty acid-CoA ligase activity"/>
    <property type="evidence" value="ECO:0007669"/>
    <property type="project" value="UniProtKB-EC"/>
</dbReference>
<dbReference type="FunFam" id="3.40.50.12780:FF:000019">
    <property type="entry name" value="Long-chain fatty acid transporter"/>
    <property type="match status" value="1"/>
</dbReference>
<dbReference type="GO" id="GO:0005524">
    <property type="term" value="F:ATP binding"/>
    <property type="evidence" value="ECO:0007669"/>
    <property type="project" value="UniProtKB-KW"/>
</dbReference>
<evidence type="ECO:0000256" key="7">
    <source>
        <dbReference type="ARBA" id="ARBA00022741"/>
    </source>
</evidence>
<dbReference type="KEGG" id="vde:111245142"/>
<dbReference type="OrthoDB" id="288590at2759"/>
<keyword evidence="4" id="KW-1003">Cell membrane</keyword>
<evidence type="ECO:0000256" key="22">
    <source>
        <dbReference type="SAM" id="Phobius"/>
    </source>
</evidence>
<name>A0A7M7JKF4_VARDE</name>
<dbReference type="Gene3D" id="3.30.300.30">
    <property type="match status" value="1"/>
</dbReference>
<dbReference type="GO" id="GO:0005789">
    <property type="term" value="C:endoplasmic reticulum membrane"/>
    <property type="evidence" value="ECO:0007669"/>
    <property type="project" value="TreeGrafter"/>
</dbReference>
<dbReference type="Proteomes" id="UP000594260">
    <property type="component" value="Unplaced"/>
</dbReference>
<dbReference type="Pfam" id="PF13193">
    <property type="entry name" value="AMP-binding_C"/>
    <property type="match status" value="1"/>
</dbReference>
<evidence type="ECO:0000256" key="15">
    <source>
        <dbReference type="ARBA" id="ARBA00036527"/>
    </source>
</evidence>
<dbReference type="RefSeq" id="XP_022648822.1">
    <property type="nucleotide sequence ID" value="XM_022793087.1"/>
</dbReference>
<keyword evidence="12 22" id="KW-0472">Membrane</keyword>
<dbReference type="FunFam" id="3.30.300.30:FF:000002">
    <property type="entry name" value="Long-chain fatty acid transport protein 1"/>
    <property type="match status" value="1"/>
</dbReference>
<evidence type="ECO:0000256" key="8">
    <source>
        <dbReference type="ARBA" id="ARBA00022832"/>
    </source>
</evidence>
<dbReference type="InterPro" id="IPR000873">
    <property type="entry name" value="AMP-dep_synth/lig_dom"/>
</dbReference>
<evidence type="ECO:0000256" key="2">
    <source>
        <dbReference type="ARBA" id="ARBA00006432"/>
    </source>
</evidence>
<evidence type="ECO:0000313" key="26">
    <source>
        <dbReference type="Proteomes" id="UP000594260"/>
    </source>
</evidence>
<evidence type="ECO:0000256" key="13">
    <source>
        <dbReference type="ARBA" id="ARBA00023140"/>
    </source>
</evidence>
<proteinExistence type="inferred from homology"/>
<evidence type="ECO:0000313" key="25">
    <source>
        <dbReference type="EnsemblMetazoa" id="XP_022648822"/>
    </source>
</evidence>
<evidence type="ECO:0000256" key="20">
    <source>
        <dbReference type="ARBA" id="ARBA00068795"/>
    </source>
</evidence>
<evidence type="ECO:0000256" key="3">
    <source>
        <dbReference type="ARBA" id="ARBA00022448"/>
    </source>
</evidence>
<keyword evidence="5" id="KW-0436">Ligase</keyword>
<comment type="function">
    <text evidence="19">Acyl-CoA synthetase required for both the import of long chain fatty acids (LCFAs) (C14-C18) and the activation very long chain fatty acids (VLCFAs) (C20-C26) by esterification of the fatty acids into metabolically active CoA-thioesters for subsequent degradation or incorporation into phospholipids. The transport and fatty acyl-CoA synthetase activities are genetically separable and are thus independent activities. Esterifies VLCFAs in the peroxisome matrix. The VLCFAs are actively transported into peroxisomes by a PXA1-PXA2 heterodimeric transporter in the peroxisomal membrane.</text>
</comment>
<dbReference type="GO" id="GO:0005778">
    <property type="term" value="C:peroxisomal membrane"/>
    <property type="evidence" value="ECO:0007669"/>
    <property type="project" value="UniProtKB-SubCell"/>
</dbReference>